<evidence type="ECO:0000256" key="1">
    <source>
        <dbReference type="ARBA" id="ARBA00007137"/>
    </source>
</evidence>
<sequence>MPIIRPKIKILDEEHKRLILEEAKGILETQGVFIENQEAIELFEKQGMSRDGQRFFIPPDLIDACLKSTPNNITLYDRDGNESISLKENNVNFDPGSAAIFILDEDTQEIREGKSEDFIRFSKIVEQLKYIDAQSTALIYNDVPKDAQDWHRLYIALSNCYKPVVTGTFRKESFSIMRDILLACRKSEDDLARKPLAIFDACPSPPLKWSDLTTQSLIDAAENMIPSEFVSMPLAGASAPITLIGSITQHCAECLAGVVIVQLAKKGAPLIWGGSPAVFDMKHGTTPMGAIETMMMNLGDIEMGKFLKLPTHAYMSLSDSKIPDIQAGFETGMGALLAALAGNNMTSGPGMLDFESTQSIEKLIVDNEIVGMVKRFIQGVEDYGSPFASEILADYEDKEELLSHPSTLKYFRKELFFPSSIIDRMTRDSWKEKGSKSARKRAKDVALKLLEKPSIKPIDDNLAKELDKIAENVLK</sequence>
<keyword evidence="3" id="KW-0808">Transferase</keyword>
<dbReference type="InterPro" id="IPR038601">
    <property type="entry name" value="MttB-like_sf"/>
</dbReference>
<proteinExistence type="inferred from homology"/>
<accession>A0A0F9QJP6</accession>
<name>A0A0F9QJP6_9ZZZZ</name>
<dbReference type="GO" id="GO:0015948">
    <property type="term" value="P:methanogenesis"/>
    <property type="evidence" value="ECO:0007669"/>
    <property type="project" value="InterPro"/>
</dbReference>
<dbReference type="AlphaFoldDB" id="A0A0F9QJP6"/>
<keyword evidence="2" id="KW-0489">Methyltransferase</keyword>
<evidence type="ECO:0008006" key="5">
    <source>
        <dbReference type="Google" id="ProtNLM"/>
    </source>
</evidence>
<dbReference type="GO" id="GO:0032259">
    <property type="term" value="P:methylation"/>
    <property type="evidence" value="ECO:0007669"/>
    <property type="project" value="UniProtKB-KW"/>
</dbReference>
<comment type="caution">
    <text evidence="4">The sequence shown here is derived from an EMBL/GenBank/DDBJ whole genome shotgun (WGS) entry which is preliminary data.</text>
</comment>
<dbReference type="InterPro" id="IPR010426">
    <property type="entry name" value="MTTB_MeTrfase"/>
</dbReference>
<reference evidence="4" key="1">
    <citation type="journal article" date="2015" name="Nature">
        <title>Complex archaea that bridge the gap between prokaryotes and eukaryotes.</title>
        <authorList>
            <person name="Spang A."/>
            <person name="Saw J.H."/>
            <person name="Jorgensen S.L."/>
            <person name="Zaremba-Niedzwiedzka K."/>
            <person name="Martijn J."/>
            <person name="Lind A.E."/>
            <person name="van Eijk R."/>
            <person name="Schleper C."/>
            <person name="Guy L."/>
            <person name="Ettema T.J."/>
        </authorList>
    </citation>
    <scope>NUCLEOTIDE SEQUENCE</scope>
</reference>
<organism evidence="4">
    <name type="scientific">marine sediment metagenome</name>
    <dbReference type="NCBI Taxonomy" id="412755"/>
    <lineage>
        <taxon>unclassified sequences</taxon>
        <taxon>metagenomes</taxon>
        <taxon>ecological metagenomes</taxon>
    </lineage>
</organism>
<protein>
    <recommendedName>
        <fullName evidence="5">Trimethylamine methyltransferase</fullName>
    </recommendedName>
</protein>
<dbReference type="EMBL" id="LAZR01001907">
    <property type="protein sequence ID" value="KKN37252.1"/>
    <property type="molecule type" value="Genomic_DNA"/>
</dbReference>
<evidence type="ECO:0000256" key="2">
    <source>
        <dbReference type="ARBA" id="ARBA00022603"/>
    </source>
</evidence>
<dbReference type="Gene3D" id="3.20.20.480">
    <property type="entry name" value="Trimethylamine methyltransferase-like"/>
    <property type="match status" value="1"/>
</dbReference>
<evidence type="ECO:0000313" key="4">
    <source>
        <dbReference type="EMBL" id="KKN37252.1"/>
    </source>
</evidence>
<evidence type="ECO:0000256" key="3">
    <source>
        <dbReference type="ARBA" id="ARBA00022679"/>
    </source>
</evidence>
<gene>
    <name evidence="4" type="ORF">LCGC14_0765430</name>
</gene>
<dbReference type="GO" id="GO:0008168">
    <property type="term" value="F:methyltransferase activity"/>
    <property type="evidence" value="ECO:0007669"/>
    <property type="project" value="UniProtKB-KW"/>
</dbReference>
<comment type="similarity">
    <text evidence="1">Belongs to the trimethylamine methyltransferase family.</text>
</comment>
<dbReference type="Pfam" id="PF06253">
    <property type="entry name" value="MTTB"/>
    <property type="match status" value="1"/>
</dbReference>